<evidence type="ECO:0000256" key="4">
    <source>
        <dbReference type="ARBA" id="ARBA00022962"/>
    </source>
</evidence>
<protein>
    <recommendedName>
        <fullName evidence="2">aminodeoxychorismate synthase</fullName>
        <ecNumber evidence="2">2.6.1.85</ecNumber>
    </recommendedName>
</protein>
<evidence type="ECO:0000259" key="6">
    <source>
        <dbReference type="Pfam" id="PF00425"/>
    </source>
</evidence>
<dbReference type="PROSITE" id="PS51273">
    <property type="entry name" value="GATASE_TYPE_1"/>
    <property type="match status" value="1"/>
</dbReference>
<dbReference type="NCBIfam" id="TIGR00566">
    <property type="entry name" value="trpG_papA"/>
    <property type="match status" value="1"/>
</dbReference>
<dbReference type="EC" id="2.6.1.85" evidence="2"/>
<dbReference type="PRINTS" id="PR00099">
    <property type="entry name" value="CPSGATASE"/>
</dbReference>
<dbReference type="InterPro" id="IPR005801">
    <property type="entry name" value="ADC_synthase"/>
</dbReference>
<dbReference type="InterPro" id="IPR017926">
    <property type="entry name" value="GATASE"/>
</dbReference>
<comment type="similarity">
    <text evidence="1">In the C-terminal section; belongs to the anthranilate synthase component I family.</text>
</comment>
<dbReference type="PRINTS" id="PR00096">
    <property type="entry name" value="GATASE"/>
</dbReference>
<dbReference type="Gene3D" id="3.60.120.10">
    <property type="entry name" value="Anthranilate synthase"/>
    <property type="match status" value="1"/>
</dbReference>
<dbReference type="InterPro" id="IPR029062">
    <property type="entry name" value="Class_I_gatase-like"/>
</dbReference>
<dbReference type="Pfam" id="PF04715">
    <property type="entry name" value="Anth_synt_I_N"/>
    <property type="match status" value="1"/>
</dbReference>
<evidence type="ECO:0000259" key="5">
    <source>
        <dbReference type="Pfam" id="PF00117"/>
    </source>
</evidence>
<dbReference type="Gene3D" id="3.40.50.880">
    <property type="match status" value="1"/>
</dbReference>
<dbReference type="CDD" id="cd01743">
    <property type="entry name" value="GATase1_Anthranilate_Synthase"/>
    <property type="match status" value="1"/>
</dbReference>
<name>A0ABS7DC27_9BACL</name>
<keyword evidence="8" id="KW-0032">Aminotransferase</keyword>
<keyword evidence="4" id="KW-0315">Glutamine amidotransferase</keyword>
<feature type="domain" description="Glutamine amidotransferase" evidence="5">
    <location>
        <begin position="4"/>
        <end position="187"/>
    </location>
</feature>
<evidence type="ECO:0000256" key="2">
    <source>
        <dbReference type="ARBA" id="ARBA00013139"/>
    </source>
</evidence>
<keyword evidence="9" id="KW-1185">Reference proteome</keyword>
<dbReference type="Pfam" id="PF00117">
    <property type="entry name" value="GATase"/>
    <property type="match status" value="1"/>
</dbReference>
<evidence type="ECO:0000313" key="8">
    <source>
        <dbReference type="EMBL" id="MBW7477298.1"/>
    </source>
</evidence>
<accession>A0ABS7DC27</accession>
<dbReference type="InterPro" id="IPR015890">
    <property type="entry name" value="Chorismate_C"/>
</dbReference>
<evidence type="ECO:0000256" key="1">
    <source>
        <dbReference type="ARBA" id="ARBA00005970"/>
    </source>
</evidence>
<dbReference type="Pfam" id="PF00425">
    <property type="entry name" value="Chorismate_bind"/>
    <property type="match status" value="1"/>
</dbReference>
<dbReference type="PANTHER" id="PTHR11236:SF18">
    <property type="entry name" value="AMINODEOXYCHORISMATE SYNTHASE"/>
    <property type="match status" value="1"/>
</dbReference>
<dbReference type="RefSeq" id="WP_219874550.1">
    <property type="nucleotide sequence ID" value="NZ_JAHZIJ010000022.1"/>
</dbReference>
<dbReference type="Proteomes" id="UP000812277">
    <property type="component" value="Unassembled WGS sequence"/>
</dbReference>
<dbReference type="SUPFAM" id="SSF56322">
    <property type="entry name" value="ADC synthase"/>
    <property type="match status" value="1"/>
</dbReference>
<feature type="domain" description="Chorismate-utilising enzyme C-terminal" evidence="6">
    <location>
        <begin position="463"/>
        <end position="716"/>
    </location>
</feature>
<feature type="domain" description="Anthranilate synthase component I N-terminal" evidence="7">
    <location>
        <begin position="248"/>
        <end position="388"/>
    </location>
</feature>
<dbReference type="NCBIfam" id="TIGR00553">
    <property type="entry name" value="pabB"/>
    <property type="match status" value="1"/>
</dbReference>
<dbReference type="PANTHER" id="PTHR11236">
    <property type="entry name" value="AMINOBENZOATE/ANTHRANILATE SYNTHASE"/>
    <property type="match status" value="1"/>
</dbReference>
<gene>
    <name evidence="8" type="primary">pabB</name>
    <name evidence="8" type="ORF">K0T92_21500</name>
</gene>
<dbReference type="SUPFAM" id="SSF52317">
    <property type="entry name" value="Class I glutamine amidotransferase-like"/>
    <property type="match status" value="1"/>
</dbReference>
<dbReference type="EMBL" id="JAHZIJ010000022">
    <property type="protein sequence ID" value="MBW7477298.1"/>
    <property type="molecule type" value="Genomic_DNA"/>
</dbReference>
<dbReference type="GO" id="GO:0046820">
    <property type="term" value="F:4-amino-4-deoxychorismate synthase activity"/>
    <property type="evidence" value="ECO:0007669"/>
    <property type="project" value="UniProtKB-EC"/>
</dbReference>
<evidence type="ECO:0000256" key="3">
    <source>
        <dbReference type="ARBA" id="ARBA00022679"/>
    </source>
</evidence>
<proteinExistence type="inferred from homology"/>
<organism evidence="8 9">
    <name type="scientific">Paenibacillus oenotherae</name>
    <dbReference type="NCBI Taxonomy" id="1435645"/>
    <lineage>
        <taxon>Bacteria</taxon>
        <taxon>Bacillati</taxon>
        <taxon>Bacillota</taxon>
        <taxon>Bacilli</taxon>
        <taxon>Bacillales</taxon>
        <taxon>Paenibacillaceae</taxon>
        <taxon>Paenibacillus</taxon>
    </lineage>
</organism>
<evidence type="ECO:0000313" key="9">
    <source>
        <dbReference type="Proteomes" id="UP000812277"/>
    </source>
</evidence>
<dbReference type="InterPro" id="IPR006221">
    <property type="entry name" value="TrpG/PapA_dom"/>
</dbReference>
<sequence>MKTLLIDNYDSYTFNLYQLLADINGEEPFVIRNDALQWQDIEAYRFDNIVISPGPGSPGKAEDFGISAQAIAHAEVPVLGVCLGHQGIGHLFGSKVVHAPEAMHGRLSEIHHNESALFAGIPQGSPVVRYHSLMVEHPLSDDLEATAWTQQDGIIMGLQHKNRPIWGVQFHPESIATTCGRQLLVNFKALTQAYWSQSRIDKAGRLSLESLVHKNIVPAASQTANNHSATADEAYTVTVRRIDGFALPEQVYSELYAGQPYSFWLDSSRAQPGMARFSFMGAYGGPYSQRLSYCAETGRLEITTAAQGITTVRNESVYDYIERIIQQVNCCDTDVPFDYNTGFVGYFGYEMKAESGGDHPHSAVLPDAAFILADRIVVFDHLERQMYLLGLTPHMETSLSMDWFAEMEQRLATVSGIGTVLSGIGAAQGAARVEVPVEAPLAAPVEAERAGALLAFKLHRSYDEYMQSIAQTKGLLREGETYEINLTNEISCQYEGDPFLLYLNIRKNNPAPYSAYMQFGDYQILCSSPERFVKIDRHGGVEAKPIKGTIRRGATAQEDEWLRTSLQSSEKDRSENLMIVDLLRNDLGIVCEVGSVRVPKLMDIESYETVHQMVSTVCGQLRSGLTAVSCIRAAFPGGSMTGAPKIRSMQIIDQLEARPRGIYSGSIGFLAVNGSADMNIVIRTIVSHQGGLTIGVGGAVVMLSEAEAEYDEILLKADVLIKSIVQTKYPGREYDRSMYRLLGDRSEDKVEVGGAG</sequence>
<dbReference type="InterPro" id="IPR005802">
    <property type="entry name" value="ADC_synth_comp_1"/>
</dbReference>
<reference evidence="8 9" key="1">
    <citation type="submission" date="2021-07" db="EMBL/GenBank/DDBJ databases">
        <title>Paenibacillus radiodurans sp. nov., isolated from the southeastern edge of Tengger Desert.</title>
        <authorList>
            <person name="Zhang G."/>
        </authorList>
    </citation>
    <scope>NUCLEOTIDE SEQUENCE [LARGE SCALE GENOMIC DNA]</scope>
    <source>
        <strain evidence="8 9">DT7-4</strain>
    </source>
</reference>
<dbReference type="InterPro" id="IPR019999">
    <property type="entry name" value="Anth_synth_I-like"/>
</dbReference>
<dbReference type="PRINTS" id="PR00097">
    <property type="entry name" value="ANTSNTHASEII"/>
</dbReference>
<dbReference type="InterPro" id="IPR006805">
    <property type="entry name" value="Anth_synth_I_N"/>
</dbReference>
<evidence type="ECO:0000259" key="7">
    <source>
        <dbReference type="Pfam" id="PF04715"/>
    </source>
</evidence>
<keyword evidence="3 8" id="KW-0808">Transferase</keyword>
<comment type="caution">
    <text evidence="8">The sequence shown here is derived from an EMBL/GenBank/DDBJ whole genome shotgun (WGS) entry which is preliminary data.</text>
</comment>